<reference evidence="3" key="2">
    <citation type="submission" date="2017-06" db="EMBL/GenBank/DDBJ databases">
        <title>Capnocytophaga spp. assemblies.</title>
        <authorList>
            <person name="Gulvik C.A."/>
        </authorList>
    </citation>
    <scope>NUCLEOTIDE SEQUENCE [LARGE SCALE GENOMIC DNA]</scope>
    <source>
        <strain evidence="3">H6253</strain>
    </source>
</reference>
<reference evidence="2 4" key="3">
    <citation type="submission" date="2018-04" db="EMBL/GenBank/DDBJ databases">
        <title>Genomic Encyclopedia of Archaeal and Bacterial Type Strains, Phase II (KMG-II): from individual species to whole genera.</title>
        <authorList>
            <person name="Goeker M."/>
        </authorList>
    </citation>
    <scope>NUCLEOTIDE SEQUENCE [LARGE SCALE GENOMIC DNA]</scope>
    <source>
        <strain evidence="2 4">DSM 22902</strain>
    </source>
</reference>
<dbReference type="EMBL" id="CP022384">
    <property type="protein sequence ID" value="ATA80958.1"/>
    <property type="molecule type" value="Genomic_DNA"/>
</dbReference>
<dbReference type="Proteomes" id="UP000243985">
    <property type="component" value="Unassembled WGS sequence"/>
</dbReference>
<organism evidence="1 3">
    <name type="scientific">Capnocytophaga leadbetteri</name>
    <dbReference type="NCBI Taxonomy" id="327575"/>
    <lineage>
        <taxon>Bacteria</taxon>
        <taxon>Pseudomonadati</taxon>
        <taxon>Bacteroidota</taxon>
        <taxon>Flavobacteriia</taxon>
        <taxon>Flavobacteriales</taxon>
        <taxon>Flavobacteriaceae</taxon>
        <taxon>Capnocytophaga</taxon>
    </lineage>
</organism>
<dbReference type="KEGG" id="clk:CGC53_00605"/>
<dbReference type="Pfam" id="PF14391">
    <property type="entry name" value="DUF4421"/>
    <property type="match status" value="1"/>
</dbReference>
<protein>
    <submittedName>
        <fullName evidence="2">Uncharacterized protein DUF4421</fullName>
    </submittedName>
</protein>
<reference evidence="1" key="1">
    <citation type="journal article" date="2017" name="Genome Announc.">
        <title>Twelve Complete Reference Genomes of Clinical Isolates in the Capnocytophaga Genus.</title>
        <authorList>
            <person name="Villarma A."/>
            <person name="Gulvik C.A."/>
            <person name="Rowe L.A."/>
            <person name="Sheth M."/>
            <person name="Juieng P."/>
            <person name="Nicholson A.C."/>
            <person name="Loparev V.N."/>
            <person name="McQuiston J.R."/>
        </authorList>
    </citation>
    <scope>NUCLEOTIDE SEQUENCE</scope>
    <source>
        <strain evidence="1">H6253</strain>
    </source>
</reference>
<dbReference type="EMBL" id="QBKG01000022">
    <property type="protein sequence ID" value="PTX01043.1"/>
    <property type="molecule type" value="Genomic_DNA"/>
</dbReference>
<dbReference type="GeneID" id="84581606"/>
<name>A0A250FA81_9FLAO</name>
<sequence>MKYIALFLLSIGVLQAQDTEKSRHYQMWLKPSLSINYLSVDVEDSPRNEILGNKSVLPNYPLTAGIGLGIYNTYISIDYAKSIMPLRNEHTYGKTQYFDFQLHSFFSEKYLLDLYYQSYKGFYYRHKGKVQLLEDTRIQQVGAEMLYFTNWEEKSLKNIFASDGSLLTPSFSWYLGGGAYYHKVIMPLITPEKNDTFRHIQAGISGGAVSTIELYPHLTLRMLMGLGFYLGGDADRLSQMKVNNYFNYRVDGGISYSRARWTADFSILHNNKRLFFKDNELLGINTSTFKISYIRQFGIKSGYNNKVTRLLGM</sequence>
<evidence type="ECO:0000313" key="1">
    <source>
        <dbReference type="EMBL" id="ATA80958.1"/>
    </source>
</evidence>
<gene>
    <name evidence="2" type="ORF">C8P65_12225</name>
    <name evidence="1" type="ORF">CGC53_00605</name>
</gene>
<dbReference type="Proteomes" id="UP000217276">
    <property type="component" value="Chromosome"/>
</dbReference>
<dbReference type="RefSeq" id="WP_095912896.1">
    <property type="nucleotide sequence ID" value="NZ_CAUUPF010000001.1"/>
</dbReference>
<dbReference type="InterPro" id="IPR025535">
    <property type="entry name" value="DUF4421"/>
</dbReference>
<evidence type="ECO:0000313" key="2">
    <source>
        <dbReference type="EMBL" id="PTX01043.1"/>
    </source>
</evidence>
<evidence type="ECO:0000313" key="3">
    <source>
        <dbReference type="Proteomes" id="UP000217276"/>
    </source>
</evidence>
<accession>A0A250FA81</accession>
<keyword evidence="3" id="KW-1185">Reference proteome</keyword>
<evidence type="ECO:0000313" key="4">
    <source>
        <dbReference type="Proteomes" id="UP000243985"/>
    </source>
</evidence>
<dbReference type="AlphaFoldDB" id="A0A250FA81"/>
<proteinExistence type="predicted"/>